<organism evidence="1 2">
    <name type="scientific">Dreissena polymorpha</name>
    <name type="common">Zebra mussel</name>
    <name type="synonym">Mytilus polymorpha</name>
    <dbReference type="NCBI Taxonomy" id="45954"/>
    <lineage>
        <taxon>Eukaryota</taxon>
        <taxon>Metazoa</taxon>
        <taxon>Spiralia</taxon>
        <taxon>Lophotrochozoa</taxon>
        <taxon>Mollusca</taxon>
        <taxon>Bivalvia</taxon>
        <taxon>Autobranchia</taxon>
        <taxon>Heteroconchia</taxon>
        <taxon>Euheterodonta</taxon>
        <taxon>Imparidentia</taxon>
        <taxon>Neoheterodontei</taxon>
        <taxon>Myida</taxon>
        <taxon>Dreissenoidea</taxon>
        <taxon>Dreissenidae</taxon>
        <taxon>Dreissena</taxon>
    </lineage>
</organism>
<reference evidence="1" key="1">
    <citation type="journal article" date="2019" name="bioRxiv">
        <title>The Genome of the Zebra Mussel, Dreissena polymorpha: A Resource for Invasive Species Research.</title>
        <authorList>
            <person name="McCartney M.A."/>
            <person name="Auch B."/>
            <person name="Kono T."/>
            <person name="Mallez S."/>
            <person name="Zhang Y."/>
            <person name="Obille A."/>
            <person name="Becker A."/>
            <person name="Abrahante J.E."/>
            <person name="Garbe J."/>
            <person name="Badalamenti J.P."/>
            <person name="Herman A."/>
            <person name="Mangelson H."/>
            <person name="Liachko I."/>
            <person name="Sullivan S."/>
            <person name="Sone E.D."/>
            <person name="Koren S."/>
            <person name="Silverstein K.A.T."/>
            <person name="Beckman K.B."/>
            <person name="Gohl D.M."/>
        </authorList>
    </citation>
    <scope>NUCLEOTIDE SEQUENCE</scope>
    <source>
        <strain evidence="1">Duluth1</strain>
        <tissue evidence="1">Whole animal</tissue>
    </source>
</reference>
<keyword evidence="2" id="KW-1185">Reference proteome</keyword>
<accession>A0A9D4QM67</accession>
<evidence type="ECO:0000313" key="1">
    <source>
        <dbReference type="EMBL" id="KAH3836263.1"/>
    </source>
</evidence>
<name>A0A9D4QM67_DREPO</name>
<dbReference type="Proteomes" id="UP000828390">
    <property type="component" value="Unassembled WGS sequence"/>
</dbReference>
<protein>
    <submittedName>
        <fullName evidence="1">Uncharacterized protein</fullName>
    </submittedName>
</protein>
<dbReference type="EMBL" id="JAIWYP010000004">
    <property type="protein sequence ID" value="KAH3836263.1"/>
    <property type="molecule type" value="Genomic_DNA"/>
</dbReference>
<evidence type="ECO:0000313" key="2">
    <source>
        <dbReference type="Proteomes" id="UP000828390"/>
    </source>
</evidence>
<gene>
    <name evidence="1" type="ORF">DPMN_109633</name>
</gene>
<reference evidence="1" key="2">
    <citation type="submission" date="2020-11" db="EMBL/GenBank/DDBJ databases">
        <authorList>
            <person name="McCartney M.A."/>
            <person name="Auch B."/>
            <person name="Kono T."/>
            <person name="Mallez S."/>
            <person name="Becker A."/>
            <person name="Gohl D.M."/>
            <person name="Silverstein K.A.T."/>
            <person name="Koren S."/>
            <person name="Bechman K.B."/>
            <person name="Herman A."/>
            <person name="Abrahante J.E."/>
            <person name="Garbe J."/>
        </authorList>
    </citation>
    <scope>NUCLEOTIDE SEQUENCE</scope>
    <source>
        <strain evidence="1">Duluth1</strain>
        <tissue evidence="1">Whole animal</tissue>
    </source>
</reference>
<sequence length="176" mass="20682">MLARGSEVRDQSRSQLMEEERRKECGKECPVRHEWVIFQRQHMENCNLPTVFCSRAWDKLNLDGDRYSGVMSIIRNLGFRSIDEVMIYLHPVPLAIPAESCPYERNREKMERICQRFFWHIPAEFHVSMVNSRALLFHWRVLAAILCLGGAEVTKWLELVCLSRGCSPSWGSERWP</sequence>
<proteinExistence type="predicted"/>
<dbReference type="AlphaFoldDB" id="A0A9D4QM67"/>
<comment type="caution">
    <text evidence="1">The sequence shown here is derived from an EMBL/GenBank/DDBJ whole genome shotgun (WGS) entry which is preliminary data.</text>
</comment>